<feature type="compositionally biased region" description="Polar residues" evidence="2">
    <location>
        <begin position="76"/>
        <end position="93"/>
    </location>
</feature>
<reference evidence="3 4" key="1">
    <citation type="journal article" date="2018" name="Nat. Ecol. Evol.">
        <title>Pezizomycetes genomes reveal the molecular basis of ectomycorrhizal truffle lifestyle.</title>
        <authorList>
            <person name="Murat C."/>
            <person name="Payen T."/>
            <person name="Noel B."/>
            <person name="Kuo A."/>
            <person name="Morin E."/>
            <person name="Chen J."/>
            <person name="Kohler A."/>
            <person name="Krizsan K."/>
            <person name="Balestrini R."/>
            <person name="Da Silva C."/>
            <person name="Montanini B."/>
            <person name="Hainaut M."/>
            <person name="Levati E."/>
            <person name="Barry K.W."/>
            <person name="Belfiori B."/>
            <person name="Cichocki N."/>
            <person name="Clum A."/>
            <person name="Dockter R.B."/>
            <person name="Fauchery L."/>
            <person name="Guy J."/>
            <person name="Iotti M."/>
            <person name="Le Tacon F."/>
            <person name="Lindquist E.A."/>
            <person name="Lipzen A."/>
            <person name="Malagnac F."/>
            <person name="Mello A."/>
            <person name="Molinier V."/>
            <person name="Miyauchi S."/>
            <person name="Poulain J."/>
            <person name="Riccioni C."/>
            <person name="Rubini A."/>
            <person name="Sitrit Y."/>
            <person name="Splivallo R."/>
            <person name="Traeger S."/>
            <person name="Wang M."/>
            <person name="Zifcakova L."/>
            <person name="Wipf D."/>
            <person name="Zambonelli A."/>
            <person name="Paolocci F."/>
            <person name="Nowrousian M."/>
            <person name="Ottonello S."/>
            <person name="Baldrian P."/>
            <person name="Spatafora J.W."/>
            <person name="Henrissat B."/>
            <person name="Nagy L.G."/>
            <person name="Aury J.M."/>
            <person name="Wincker P."/>
            <person name="Grigoriev I.V."/>
            <person name="Bonfante P."/>
            <person name="Martin F.M."/>
        </authorList>
    </citation>
    <scope>NUCLEOTIDE SEQUENCE [LARGE SCALE GENOMIC DNA]</scope>
    <source>
        <strain evidence="3 4">RN42</strain>
    </source>
</reference>
<feature type="region of interest" description="Disordered" evidence="2">
    <location>
        <begin position="158"/>
        <end position="182"/>
    </location>
</feature>
<evidence type="ECO:0000256" key="2">
    <source>
        <dbReference type="SAM" id="MobiDB-lite"/>
    </source>
</evidence>
<keyword evidence="4" id="KW-1185">Reference proteome</keyword>
<evidence type="ECO:0000313" key="4">
    <source>
        <dbReference type="Proteomes" id="UP000275078"/>
    </source>
</evidence>
<feature type="compositionally biased region" description="Basic and acidic residues" evidence="2">
    <location>
        <begin position="169"/>
        <end position="179"/>
    </location>
</feature>
<accession>A0A3N4IV25</accession>
<organism evidence="3 4">
    <name type="scientific">Ascobolus immersus RN42</name>
    <dbReference type="NCBI Taxonomy" id="1160509"/>
    <lineage>
        <taxon>Eukaryota</taxon>
        <taxon>Fungi</taxon>
        <taxon>Dikarya</taxon>
        <taxon>Ascomycota</taxon>
        <taxon>Pezizomycotina</taxon>
        <taxon>Pezizomycetes</taxon>
        <taxon>Pezizales</taxon>
        <taxon>Ascobolaceae</taxon>
        <taxon>Ascobolus</taxon>
    </lineage>
</organism>
<feature type="compositionally biased region" description="Polar residues" evidence="2">
    <location>
        <begin position="39"/>
        <end position="55"/>
    </location>
</feature>
<name>A0A3N4IV25_ASCIM</name>
<gene>
    <name evidence="3" type="ORF">BJ508DRAFT_409975</name>
</gene>
<feature type="compositionally biased region" description="Low complexity" evidence="2">
    <location>
        <begin position="56"/>
        <end position="75"/>
    </location>
</feature>
<proteinExistence type="predicted"/>
<evidence type="ECO:0000256" key="1">
    <source>
        <dbReference type="SAM" id="Coils"/>
    </source>
</evidence>
<dbReference type="AlphaFoldDB" id="A0A3N4IV25"/>
<feature type="coiled-coil region" evidence="1">
    <location>
        <begin position="247"/>
        <end position="380"/>
    </location>
</feature>
<evidence type="ECO:0000313" key="3">
    <source>
        <dbReference type="EMBL" id="RPA88070.1"/>
    </source>
</evidence>
<dbReference type="Proteomes" id="UP000275078">
    <property type="component" value="Unassembled WGS sequence"/>
</dbReference>
<protein>
    <submittedName>
        <fullName evidence="3">Uncharacterized protein</fullName>
    </submittedName>
</protein>
<keyword evidence="1" id="KW-0175">Coiled coil</keyword>
<sequence>MNDSFHPTPFASSVVPSSPPPRATSNNNPNLSRAAPSNARPTSAQPRRTTSAPQPSSSRLASTSTARRISSQQTTAQVRPPSTTANESRSLQSFVMPGRQLRTVAPHELEKLENGTGTGTGKKRRRRGAAEEVGTSRKRGKVECPGKDVVGHLKKEIPEAGLDGVSSRSRNDQTRKLEGDGVAAQGAVHDDFKEEDVYDVPTLDEIAELMAAAAGTVSVRQPGTHDMGGDEQSVDTRARHKENQPMGQDCQAVIASLQDKVSQLEEKVRAATGLQEKVNRLVNEVLVLRKTAEEAETRSRAAAETTARRLNEAKAKADKKARKKMNAARLKMEKTIENVRKDAERVAQEAVAKERVERHILEAEMEREVERRLKERLEEASRVLMGVVPERERPMPPPEVGIMD</sequence>
<feature type="region of interest" description="Disordered" evidence="2">
    <location>
        <begin position="1"/>
        <end position="145"/>
    </location>
</feature>
<dbReference type="EMBL" id="ML119645">
    <property type="protein sequence ID" value="RPA88070.1"/>
    <property type="molecule type" value="Genomic_DNA"/>
</dbReference>